<dbReference type="Pfam" id="PF00485">
    <property type="entry name" value="PRK"/>
    <property type="match status" value="1"/>
</dbReference>
<feature type="transmembrane region" description="Helical" evidence="18">
    <location>
        <begin position="291"/>
        <end position="307"/>
    </location>
</feature>
<evidence type="ECO:0000256" key="7">
    <source>
        <dbReference type="ARBA" id="ARBA00022567"/>
    </source>
</evidence>
<keyword evidence="11" id="KW-0418">Kinase</keyword>
<keyword evidence="7" id="KW-0113">Calvin cycle</keyword>
<accession>A0A2V1HTE3</accession>
<dbReference type="GO" id="GO:0019253">
    <property type="term" value="P:reductive pentose-phosphate cycle"/>
    <property type="evidence" value="ECO:0007669"/>
    <property type="project" value="UniProtKB-KW"/>
</dbReference>
<dbReference type="GO" id="GO:0005886">
    <property type="term" value="C:plasma membrane"/>
    <property type="evidence" value="ECO:0007669"/>
    <property type="project" value="UniProtKB-SubCell"/>
</dbReference>
<evidence type="ECO:0000256" key="18">
    <source>
        <dbReference type="SAM" id="Phobius"/>
    </source>
</evidence>
<dbReference type="EMBL" id="QEOP01000001">
    <property type="protein sequence ID" value="PVZ95855.1"/>
    <property type="molecule type" value="Genomic_DNA"/>
</dbReference>
<dbReference type="Gene3D" id="3.40.50.300">
    <property type="entry name" value="P-loop containing nucleotide triphosphate hydrolases"/>
    <property type="match status" value="1"/>
</dbReference>
<dbReference type="GO" id="GO:0016758">
    <property type="term" value="F:hexosyltransferase activity"/>
    <property type="evidence" value="ECO:0007669"/>
    <property type="project" value="InterPro"/>
</dbReference>
<dbReference type="PRINTS" id="PR00478">
    <property type="entry name" value="PHRIBLKINASE"/>
</dbReference>
<dbReference type="PANTHER" id="PTHR10285">
    <property type="entry name" value="URIDINE KINASE"/>
    <property type="match status" value="1"/>
</dbReference>
<dbReference type="InterPro" id="IPR006082">
    <property type="entry name" value="PRK"/>
</dbReference>
<comment type="catalytic activity">
    <reaction evidence="16 17">
        <text>D-ribulose 5-phosphate + ATP = D-ribulose 1,5-bisphosphate + ADP + H(+)</text>
        <dbReference type="Rhea" id="RHEA:19365"/>
        <dbReference type="ChEBI" id="CHEBI:15378"/>
        <dbReference type="ChEBI" id="CHEBI:30616"/>
        <dbReference type="ChEBI" id="CHEBI:57870"/>
        <dbReference type="ChEBI" id="CHEBI:58121"/>
        <dbReference type="ChEBI" id="CHEBI:456216"/>
        <dbReference type="EC" id="2.7.1.19"/>
    </reaction>
</comment>
<feature type="transmembrane region" description="Helical" evidence="18">
    <location>
        <begin position="379"/>
        <end position="400"/>
    </location>
</feature>
<comment type="caution">
    <text evidence="20">The sequence shown here is derived from an EMBL/GenBank/DDBJ whole genome shotgun (WGS) entry which is preliminary data.</text>
</comment>
<dbReference type="GO" id="GO:0008974">
    <property type="term" value="F:phosphoribulokinase activity"/>
    <property type="evidence" value="ECO:0007669"/>
    <property type="project" value="UniProtKB-EC"/>
</dbReference>
<proteinExistence type="inferred from homology"/>
<reference evidence="20 21" key="1">
    <citation type="submission" date="2018-05" db="EMBL/GenBank/DDBJ databases">
        <title>Amnibacterium sp. M8JJ-5, whole genome shotgun sequence.</title>
        <authorList>
            <person name="Tuo L."/>
        </authorList>
    </citation>
    <scope>NUCLEOTIDE SEQUENCE [LARGE SCALE GENOMIC DNA]</scope>
    <source>
        <strain evidence="20 21">M8JJ-5</strain>
    </source>
</reference>
<feature type="transmembrane region" description="Helical" evidence="18">
    <location>
        <begin position="110"/>
        <end position="129"/>
    </location>
</feature>
<dbReference type="Proteomes" id="UP000244893">
    <property type="component" value="Unassembled WGS sequence"/>
</dbReference>
<dbReference type="EC" id="2.7.1.19" evidence="4 17"/>
<feature type="transmembrane region" description="Helical" evidence="18">
    <location>
        <begin position="313"/>
        <end position="330"/>
    </location>
</feature>
<evidence type="ECO:0000256" key="1">
    <source>
        <dbReference type="ARBA" id="ARBA00004651"/>
    </source>
</evidence>
<comment type="similarity">
    <text evidence="3 17">Belongs to the phosphoribulokinase family.</text>
</comment>
<comment type="similarity">
    <text evidence="15">Belongs to the glycosyltransferase 87 family.</text>
</comment>
<name>A0A2V1HTE3_9MICO</name>
<dbReference type="SUPFAM" id="SSF52540">
    <property type="entry name" value="P-loop containing nucleoside triphosphate hydrolases"/>
    <property type="match status" value="1"/>
</dbReference>
<evidence type="ECO:0000313" key="20">
    <source>
        <dbReference type="EMBL" id="PVZ95855.1"/>
    </source>
</evidence>
<keyword evidence="12" id="KW-0067">ATP-binding</keyword>
<comment type="pathway">
    <text evidence="2">Carbohydrate biosynthesis; Calvin cycle.</text>
</comment>
<evidence type="ECO:0000256" key="8">
    <source>
        <dbReference type="ARBA" id="ARBA00022679"/>
    </source>
</evidence>
<feature type="transmembrane region" description="Helical" evidence="18">
    <location>
        <begin position="141"/>
        <end position="160"/>
    </location>
</feature>
<keyword evidence="13 18" id="KW-1133">Transmembrane helix</keyword>
<keyword evidence="21" id="KW-1185">Reference proteome</keyword>
<evidence type="ECO:0000256" key="9">
    <source>
        <dbReference type="ARBA" id="ARBA00022692"/>
    </source>
</evidence>
<feature type="transmembrane region" description="Helical" evidence="18">
    <location>
        <begin position="83"/>
        <end position="104"/>
    </location>
</feature>
<evidence type="ECO:0000256" key="14">
    <source>
        <dbReference type="ARBA" id="ARBA00023136"/>
    </source>
</evidence>
<organism evidence="20 21">
    <name type="scientific">Amnibacterium flavum</name>
    <dbReference type="NCBI Taxonomy" id="2173173"/>
    <lineage>
        <taxon>Bacteria</taxon>
        <taxon>Bacillati</taxon>
        <taxon>Actinomycetota</taxon>
        <taxon>Actinomycetes</taxon>
        <taxon>Micrococcales</taxon>
        <taxon>Microbacteriaceae</taxon>
        <taxon>Amnibacterium</taxon>
    </lineage>
</organism>
<keyword evidence="9 18" id="KW-0812">Transmembrane</keyword>
<evidence type="ECO:0000256" key="4">
    <source>
        <dbReference type="ARBA" id="ARBA00012042"/>
    </source>
</evidence>
<dbReference type="InterPro" id="IPR006083">
    <property type="entry name" value="PRK/URK"/>
</dbReference>
<dbReference type="GO" id="GO:0005524">
    <property type="term" value="F:ATP binding"/>
    <property type="evidence" value="ECO:0007669"/>
    <property type="project" value="UniProtKB-KW"/>
</dbReference>
<evidence type="ECO:0000256" key="6">
    <source>
        <dbReference type="ARBA" id="ARBA00022531"/>
    </source>
</evidence>
<feature type="transmembrane region" description="Helical" evidence="18">
    <location>
        <begin position="261"/>
        <end position="279"/>
    </location>
</feature>
<feature type="domain" description="Phosphoribulokinase/uridine kinase" evidence="19">
    <location>
        <begin position="419"/>
        <end position="595"/>
    </location>
</feature>
<dbReference type="InterPro" id="IPR027417">
    <property type="entry name" value="P-loop_NTPase"/>
</dbReference>
<evidence type="ECO:0000256" key="3">
    <source>
        <dbReference type="ARBA" id="ARBA00009719"/>
    </source>
</evidence>
<evidence type="ECO:0000313" key="21">
    <source>
        <dbReference type="Proteomes" id="UP000244893"/>
    </source>
</evidence>
<comment type="subcellular location">
    <subcellularLocation>
        <location evidence="1">Cell membrane</location>
        <topology evidence="1">Multi-pass membrane protein</topology>
    </subcellularLocation>
</comment>
<protein>
    <recommendedName>
        <fullName evidence="4 17">Phosphoribulokinase</fullName>
        <ecNumber evidence="4 17">2.7.1.19</ecNumber>
    </recommendedName>
</protein>
<dbReference type="Pfam" id="PF09594">
    <property type="entry name" value="GT87"/>
    <property type="match status" value="1"/>
</dbReference>
<dbReference type="InterPro" id="IPR018584">
    <property type="entry name" value="GT87"/>
</dbReference>
<sequence length="715" mass="78558">MGATGGGLVVELSGVLVAFRSVRPERLFFLVAAGGAAVRVLLILFLVPQIQSAWFTPFFATFWQQPSIDPWQTYLSQGGDPQAFPYGPVMFLWFLFWTGITLWLPSSFSIQIGIALGLLAADVLICVVLRHRVRNGGRAATTLFIIAPIVIYATYVHGQLDLVPTLLMLLSALDLRDRRWRRSGVFIGLAIAAKLSSALVPPLVLIFLLRNARWRRYTLPYVLGLTPGLLLAALPSFLPGYRIMVTETPMLLSVVEYAVDLGPGLTIVVLPVVYAAILGLQYTKKRSNPDLLVMLIGIALTATTLLTPASPGWFVWSVPILAILVVVSGYRVTLVTWLFWAAATVTVALRASGADYRAADPVQPSDFVEVGSFVMNSGVLGPVLATATVAIGAVALLMVYRGYGARHDLYALSSAPLSVAIAGDSGTGKDTLCISLANVFGEDATAFVMGDDYHHYERGAPVWKNTTHLHPATNDLSGLSRDALSLMRGRGVWAKHYDHSRGRFTKQRPVHHRELVVINGLHALVSADVRRAADLTVFTSMDERLRRQLKINRDVGERGQSLETVVSSIERRYEHADRFVTPQAELADIVFRIEPISALPEDDAVRSTHHELRLIAQLRDLSFAEELQRSLSAIAGVASTIEYQDQPGRIRFTTYPELLDPADTAAVASQLVKRSRELFVGAPQWLGKTRGVMQLIVVLAMLERRRNRTEGPSRK</sequence>
<dbReference type="PROSITE" id="PS00567">
    <property type="entry name" value="PHOSPHORIBULOKINASE"/>
    <property type="match status" value="1"/>
</dbReference>
<keyword evidence="10" id="KW-0547">Nucleotide-binding</keyword>
<evidence type="ECO:0000256" key="16">
    <source>
        <dbReference type="ARBA" id="ARBA00047663"/>
    </source>
</evidence>
<evidence type="ECO:0000256" key="15">
    <source>
        <dbReference type="ARBA" id="ARBA00024033"/>
    </source>
</evidence>
<keyword evidence="6" id="KW-0602">Photosynthesis</keyword>
<dbReference type="OrthoDB" id="9777642at2"/>
<keyword evidence="14 18" id="KW-0472">Membrane</keyword>
<evidence type="ECO:0000259" key="19">
    <source>
        <dbReference type="Pfam" id="PF00485"/>
    </source>
</evidence>
<evidence type="ECO:0000256" key="5">
    <source>
        <dbReference type="ARBA" id="ARBA00022475"/>
    </source>
</evidence>
<feature type="transmembrane region" description="Helical" evidence="18">
    <location>
        <begin position="185"/>
        <end position="209"/>
    </location>
</feature>
<evidence type="ECO:0000256" key="2">
    <source>
        <dbReference type="ARBA" id="ARBA00005215"/>
    </source>
</evidence>
<evidence type="ECO:0000256" key="17">
    <source>
        <dbReference type="RuleBase" id="RU004082"/>
    </source>
</evidence>
<keyword evidence="5" id="KW-1003">Cell membrane</keyword>
<feature type="transmembrane region" description="Helical" evidence="18">
    <location>
        <begin position="27"/>
        <end position="47"/>
    </location>
</feature>
<dbReference type="AlphaFoldDB" id="A0A2V1HTE3"/>
<evidence type="ECO:0000256" key="12">
    <source>
        <dbReference type="ARBA" id="ARBA00022840"/>
    </source>
</evidence>
<evidence type="ECO:0000256" key="10">
    <source>
        <dbReference type="ARBA" id="ARBA00022741"/>
    </source>
</evidence>
<feature type="transmembrane region" description="Helical" evidence="18">
    <location>
        <begin position="221"/>
        <end position="241"/>
    </location>
</feature>
<gene>
    <name evidence="20" type="ORF">DDQ50_05165</name>
</gene>
<evidence type="ECO:0000256" key="13">
    <source>
        <dbReference type="ARBA" id="ARBA00022989"/>
    </source>
</evidence>
<keyword evidence="8" id="KW-0808">Transferase</keyword>
<evidence type="ECO:0000256" key="11">
    <source>
        <dbReference type="ARBA" id="ARBA00022777"/>
    </source>
</evidence>